<dbReference type="Proteomes" id="UP001210380">
    <property type="component" value="Unassembled WGS sequence"/>
</dbReference>
<evidence type="ECO:0000256" key="7">
    <source>
        <dbReference type="ARBA" id="ARBA00016549"/>
    </source>
</evidence>
<evidence type="ECO:0000313" key="16">
    <source>
        <dbReference type="EMBL" id="MDA3628200.1"/>
    </source>
</evidence>
<evidence type="ECO:0000256" key="9">
    <source>
        <dbReference type="ARBA" id="ARBA00029596"/>
    </source>
</evidence>
<organism evidence="16 17">
    <name type="scientific">Saccharopolyspora oryzae</name>
    <dbReference type="NCBI Taxonomy" id="2997343"/>
    <lineage>
        <taxon>Bacteria</taxon>
        <taxon>Bacillati</taxon>
        <taxon>Actinomycetota</taxon>
        <taxon>Actinomycetes</taxon>
        <taxon>Pseudonocardiales</taxon>
        <taxon>Pseudonocardiaceae</taxon>
        <taxon>Saccharopolyspora</taxon>
    </lineage>
</organism>
<dbReference type="Pfam" id="PF09130">
    <property type="entry name" value="DUF1932"/>
    <property type="match status" value="1"/>
</dbReference>
<dbReference type="SUPFAM" id="SSF48179">
    <property type="entry name" value="6-phosphogluconate dehydrogenase C-terminal domain-like"/>
    <property type="match status" value="1"/>
</dbReference>
<evidence type="ECO:0000256" key="5">
    <source>
        <dbReference type="ARBA" id="ARBA00012213"/>
    </source>
</evidence>
<gene>
    <name evidence="16" type="ORF">OU415_22385</name>
</gene>
<dbReference type="CDD" id="cd16841">
    <property type="entry name" value="RraA_family"/>
    <property type="match status" value="1"/>
</dbReference>
<evidence type="ECO:0000256" key="12">
    <source>
        <dbReference type="ARBA" id="ARBA00047973"/>
    </source>
</evidence>
<sequence length="458" mass="47102">MLITILGLGEAGSLYAEGLVAAGHTIRGYDPFAPSTPEGVRRSPSIAEAVEGAEFVLSVTGARAAEKVAAEAAAHLTAGAVFADLNVASAATKRAIASPVIAAGAVFADVAVVGPVPVHRSATPVVISGTGRAATARLFETLGAPVEIGGDEPGDASNRKLLRSVFMKGLAAVISEALDAADAAGAREWVKKQMRAELVLGDAIIDRLYDGTIKHASRRGHELRDAAEQLQQLGIDPVITTASALLHEQRAHEVTDQVPDEILDVLAGQSAAATGDAMGRLGLLPTAIRPVFPAPTVVGRALTVWVRAGDNRGLHEALEQARPGDFLVVNGEADTSRAVLGELLAERSLAKGIVGAVVDGAVRDVDVLAEIGFPVWARGLSPAGPFKYGPCRIGEPVAVGGVVVQPGDVIVADNDGVAVVPKSQAPEIAVAAREVTEREAETRRTIRAGTAKPAVTPH</sequence>
<dbReference type="RefSeq" id="WP_270950982.1">
    <property type="nucleotide sequence ID" value="NZ_JAQGLA010000040.1"/>
</dbReference>
<dbReference type="SUPFAM" id="SSF51735">
    <property type="entry name" value="NAD(P)-binding Rossmann-fold domains"/>
    <property type="match status" value="1"/>
</dbReference>
<comment type="function">
    <text evidence="8">Catalyzes the aldol cleavage of 4-hydroxy-4-methyl-2-oxoglutarate (HMG) into 2 molecules of pyruvate. Also contains a secondary oxaloacetate (OAA) decarboxylase activity due to the common pyruvate enolate transition state formed following C-C bond cleavage in the retro-aldol and decarboxylation reactions.</text>
</comment>
<dbReference type="InterPro" id="IPR006115">
    <property type="entry name" value="6PGDH_NADP-bd"/>
</dbReference>
<evidence type="ECO:0000256" key="3">
    <source>
        <dbReference type="ARBA" id="ARBA00008621"/>
    </source>
</evidence>
<dbReference type="Pfam" id="PF03737">
    <property type="entry name" value="RraA-like"/>
    <property type="match status" value="1"/>
</dbReference>
<dbReference type="SUPFAM" id="SSF89562">
    <property type="entry name" value="RraA-like"/>
    <property type="match status" value="1"/>
</dbReference>
<evidence type="ECO:0000256" key="6">
    <source>
        <dbReference type="ARBA" id="ARBA00012947"/>
    </source>
</evidence>
<evidence type="ECO:0000313" key="17">
    <source>
        <dbReference type="Proteomes" id="UP001210380"/>
    </source>
</evidence>
<protein>
    <recommendedName>
        <fullName evidence="7">Putative 4-hydroxy-4-methyl-2-oxoglutarate aldolase</fullName>
        <ecNumber evidence="6">4.1.1.112</ecNumber>
        <ecNumber evidence="5">4.1.3.17</ecNumber>
    </recommendedName>
    <alternativeName>
        <fullName evidence="11">Oxaloacetate decarboxylase</fullName>
    </alternativeName>
    <alternativeName>
        <fullName evidence="9">Regulator of ribonuclease activity homolog</fullName>
    </alternativeName>
    <alternativeName>
        <fullName evidence="10">RraA-like protein</fullName>
    </alternativeName>
</protein>
<accession>A0ABT4V2K2</accession>
<evidence type="ECO:0000256" key="10">
    <source>
        <dbReference type="ARBA" id="ARBA00030169"/>
    </source>
</evidence>
<name>A0ABT4V2K2_9PSEU</name>
<dbReference type="EC" id="4.1.1.112" evidence="6"/>
<dbReference type="InterPro" id="IPR013328">
    <property type="entry name" value="6PGD_dom2"/>
</dbReference>
<comment type="catalytic activity">
    <reaction evidence="1">
        <text>4-hydroxy-4-methyl-2-oxoglutarate = 2 pyruvate</text>
        <dbReference type="Rhea" id="RHEA:22748"/>
        <dbReference type="ChEBI" id="CHEBI:15361"/>
        <dbReference type="ChEBI" id="CHEBI:58276"/>
        <dbReference type="EC" id="4.1.3.17"/>
    </reaction>
</comment>
<dbReference type="EC" id="4.1.3.17" evidence="5"/>
<evidence type="ECO:0000256" key="8">
    <source>
        <dbReference type="ARBA" id="ARBA00025046"/>
    </source>
</evidence>
<dbReference type="Gene3D" id="3.40.50.720">
    <property type="entry name" value="NAD(P)-binding Rossmann-like Domain"/>
    <property type="match status" value="1"/>
</dbReference>
<comment type="cofactor">
    <cofactor evidence="2">
        <name>a divalent metal cation</name>
        <dbReference type="ChEBI" id="CHEBI:60240"/>
    </cofactor>
</comment>
<dbReference type="InterPro" id="IPR036291">
    <property type="entry name" value="NAD(P)-bd_dom_sf"/>
</dbReference>
<dbReference type="EMBL" id="JAQGLA010000040">
    <property type="protein sequence ID" value="MDA3628200.1"/>
    <property type="molecule type" value="Genomic_DNA"/>
</dbReference>
<dbReference type="InterPro" id="IPR005493">
    <property type="entry name" value="RraA/RraA-like"/>
</dbReference>
<dbReference type="PANTHER" id="PTHR33254">
    <property type="entry name" value="4-HYDROXY-4-METHYL-2-OXOGLUTARATE ALDOLASE 3-RELATED"/>
    <property type="match status" value="1"/>
</dbReference>
<dbReference type="InterPro" id="IPR008927">
    <property type="entry name" value="6-PGluconate_DH-like_C_sf"/>
</dbReference>
<evidence type="ECO:0000256" key="13">
    <source>
        <dbReference type="SAM" id="MobiDB-lite"/>
    </source>
</evidence>
<feature type="region of interest" description="Disordered" evidence="13">
    <location>
        <begin position="439"/>
        <end position="458"/>
    </location>
</feature>
<dbReference type="InterPro" id="IPR015814">
    <property type="entry name" value="Pgluconate_DH_NAD-bd_C"/>
</dbReference>
<feature type="domain" description="6-phosphogluconate dehydrogenase NADP-binding" evidence="14">
    <location>
        <begin position="3"/>
        <end position="140"/>
    </location>
</feature>
<dbReference type="InterPro" id="IPR036704">
    <property type="entry name" value="RraA/RraA-like_sf"/>
</dbReference>
<evidence type="ECO:0000259" key="14">
    <source>
        <dbReference type="Pfam" id="PF03446"/>
    </source>
</evidence>
<evidence type="ECO:0000256" key="2">
    <source>
        <dbReference type="ARBA" id="ARBA00001968"/>
    </source>
</evidence>
<dbReference type="Pfam" id="PF03446">
    <property type="entry name" value="NAD_binding_2"/>
    <property type="match status" value="1"/>
</dbReference>
<evidence type="ECO:0000256" key="1">
    <source>
        <dbReference type="ARBA" id="ARBA00001342"/>
    </source>
</evidence>
<evidence type="ECO:0000256" key="4">
    <source>
        <dbReference type="ARBA" id="ARBA00011233"/>
    </source>
</evidence>
<feature type="domain" description="Phosphogluconate dehydrogenase NAD-binding putative C-terminal" evidence="15">
    <location>
        <begin position="181"/>
        <end position="245"/>
    </location>
</feature>
<comment type="subunit">
    <text evidence="4">Homotrimer.</text>
</comment>
<dbReference type="Gene3D" id="1.10.1040.10">
    <property type="entry name" value="N-(1-d-carboxylethyl)-l-norvaline Dehydrogenase, domain 2"/>
    <property type="match status" value="1"/>
</dbReference>
<dbReference type="Gene3D" id="3.50.30.40">
    <property type="entry name" value="Ribonuclease E inhibitor RraA/RraA-like"/>
    <property type="match status" value="1"/>
</dbReference>
<reference evidence="16 17" key="1">
    <citation type="submission" date="2022-11" db="EMBL/GenBank/DDBJ databases">
        <title>Draft genome sequence of Saccharopolyspora sp. WRP15-2 isolated from rhizosphere soils of wild rice in Thailand.</title>
        <authorList>
            <person name="Duangmal K."/>
            <person name="Kammanee S."/>
            <person name="Muangham S."/>
        </authorList>
    </citation>
    <scope>NUCLEOTIDE SEQUENCE [LARGE SCALE GENOMIC DNA]</scope>
    <source>
        <strain evidence="16 17">WRP15-2</strain>
    </source>
</reference>
<comment type="similarity">
    <text evidence="3">Belongs to the class II aldolase/RraA-like family.</text>
</comment>
<comment type="caution">
    <text evidence="16">The sequence shown here is derived from an EMBL/GenBank/DDBJ whole genome shotgun (WGS) entry which is preliminary data.</text>
</comment>
<comment type="catalytic activity">
    <reaction evidence="12">
        <text>oxaloacetate + H(+) = pyruvate + CO2</text>
        <dbReference type="Rhea" id="RHEA:15641"/>
        <dbReference type="ChEBI" id="CHEBI:15361"/>
        <dbReference type="ChEBI" id="CHEBI:15378"/>
        <dbReference type="ChEBI" id="CHEBI:16452"/>
        <dbReference type="ChEBI" id="CHEBI:16526"/>
        <dbReference type="EC" id="4.1.1.112"/>
    </reaction>
</comment>
<evidence type="ECO:0000259" key="15">
    <source>
        <dbReference type="Pfam" id="PF09130"/>
    </source>
</evidence>
<proteinExistence type="inferred from homology"/>
<dbReference type="PANTHER" id="PTHR33254:SF4">
    <property type="entry name" value="4-HYDROXY-4-METHYL-2-OXOGLUTARATE ALDOLASE 3-RELATED"/>
    <property type="match status" value="1"/>
</dbReference>
<evidence type="ECO:0000256" key="11">
    <source>
        <dbReference type="ARBA" id="ARBA00032305"/>
    </source>
</evidence>
<keyword evidence="17" id="KW-1185">Reference proteome</keyword>